<evidence type="ECO:0000313" key="3">
    <source>
        <dbReference type="Proteomes" id="UP001168338"/>
    </source>
</evidence>
<evidence type="ECO:0000313" key="2">
    <source>
        <dbReference type="EMBL" id="MDN7024705.1"/>
    </source>
</evidence>
<feature type="domain" description="J" evidence="1">
    <location>
        <begin position="11"/>
        <end position="69"/>
    </location>
</feature>
<proteinExistence type="predicted"/>
<dbReference type="InterPro" id="IPR001623">
    <property type="entry name" value="DnaJ_domain"/>
</dbReference>
<dbReference type="PROSITE" id="PS50076">
    <property type="entry name" value="DNAJ_2"/>
    <property type="match status" value="1"/>
</dbReference>
<reference evidence="2" key="1">
    <citation type="submission" date="2019-05" db="EMBL/GenBank/DDBJ databases">
        <title>Methanoculleus sp. FWC-SCC1, a methanogenic archaeon isolated from deep marine cold seep.</title>
        <authorList>
            <person name="Chen Y.-W."/>
            <person name="Chen S.-C."/>
            <person name="Teng N.-H."/>
            <person name="Lai M.-C."/>
        </authorList>
    </citation>
    <scope>NUCLEOTIDE SEQUENCE</scope>
    <source>
        <strain evidence="2">FWC-SCC1</strain>
    </source>
</reference>
<name>A0ABT8M9V0_9EURY</name>
<evidence type="ECO:0000259" key="1">
    <source>
        <dbReference type="PROSITE" id="PS50076"/>
    </source>
</evidence>
<sequence>MAAITAGQVREAADVLGIRDRASLNEIRARYHEQIKEWHPDISRKDPAESHEMTLRLQESYSLLVEYCMNCPVSFRMEDLAADLEQSPADYWMERFGDDPIWR</sequence>
<dbReference type="Proteomes" id="UP001168338">
    <property type="component" value="Unassembled WGS sequence"/>
</dbReference>
<accession>A0ABT8M9V0</accession>
<organism evidence="2 3">
    <name type="scientific">Methanoculleus frigidifontis</name>
    <dbReference type="NCBI Taxonomy" id="2584085"/>
    <lineage>
        <taxon>Archaea</taxon>
        <taxon>Methanobacteriati</taxon>
        <taxon>Methanobacteriota</taxon>
        <taxon>Stenosarchaea group</taxon>
        <taxon>Methanomicrobia</taxon>
        <taxon>Methanomicrobiales</taxon>
        <taxon>Methanomicrobiaceae</taxon>
        <taxon>Methanoculleus</taxon>
    </lineage>
</organism>
<dbReference type="CDD" id="cd06257">
    <property type="entry name" value="DnaJ"/>
    <property type="match status" value="1"/>
</dbReference>
<dbReference type="SUPFAM" id="SSF46565">
    <property type="entry name" value="Chaperone J-domain"/>
    <property type="match status" value="1"/>
</dbReference>
<comment type="caution">
    <text evidence="2">The sequence shown here is derived from an EMBL/GenBank/DDBJ whole genome shotgun (WGS) entry which is preliminary data.</text>
</comment>
<gene>
    <name evidence="2" type="ORF">FGU65_07365</name>
</gene>
<dbReference type="Pfam" id="PF00226">
    <property type="entry name" value="DnaJ"/>
    <property type="match status" value="1"/>
</dbReference>
<dbReference type="SMART" id="SM00271">
    <property type="entry name" value="DnaJ"/>
    <property type="match status" value="1"/>
</dbReference>
<keyword evidence="3" id="KW-1185">Reference proteome</keyword>
<dbReference type="InterPro" id="IPR036869">
    <property type="entry name" value="J_dom_sf"/>
</dbReference>
<dbReference type="Gene3D" id="1.10.287.110">
    <property type="entry name" value="DnaJ domain"/>
    <property type="match status" value="1"/>
</dbReference>
<dbReference type="EMBL" id="VCYH01000004">
    <property type="protein sequence ID" value="MDN7024705.1"/>
    <property type="molecule type" value="Genomic_DNA"/>
</dbReference>
<protein>
    <submittedName>
        <fullName evidence="2">J domain-containing protein</fullName>
    </submittedName>
</protein>
<dbReference type="RefSeq" id="WP_301663820.1">
    <property type="nucleotide sequence ID" value="NZ_VCYH01000004.1"/>
</dbReference>